<accession>A0A5B0SL81</accession>
<sequence>MKQPINQAAKRIARILGDKATRSQSPRTTATARTKRRTARHPPPLHTESATQPDQHYSPESYKTPANQRDQERDPVNKAPKKFLLHFLLFLQNSQSAVIGITETALLSAKKHNSSFCS</sequence>
<evidence type="ECO:0000313" key="2">
    <source>
        <dbReference type="EMBL" id="KAA1138570.1"/>
    </source>
</evidence>
<dbReference type="AlphaFoldDB" id="A0A5B0SL81"/>
<dbReference type="Proteomes" id="UP000325313">
    <property type="component" value="Unassembled WGS sequence"/>
</dbReference>
<organism evidence="2 3">
    <name type="scientific">Puccinia graminis f. sp. tritici</name>
    <dbReference type="NCBI Taxonomy" id="56615"/>
    <lineage>
        <taxon>Eukaryota</taxon>
        <taxon>Fungi</taxon>
        <taxon>Dikarya</taxon>
        <taxon>Basidiomycota</taxon>
        <taxon>Pucciniomycotina</taxon>
        <taxon>Pucciniomycetes</taxon>
        <taxon>Pucciniales</taxon>
        <taxon>Pucciniaceae</taxon>
        <taxon>Puccinia</taxon>
    </lineage>
</organism>
<protein>
    <submittedName>
        <fullName evidence="2">Uncharacterized protein</fullName>
    </submittedName>
</protein>
<feature type="region of interest" description="Disordered" evidence="1">
    <location>
        <begin position="1"/>
        <end position="77"/>
    </location>
</feature>
<gene>
    <name evidence="2" type="ORF">PGTUg99_029599</name>
</gene>
<evidence type="ECO:0000313" key="3">
    <source>
        <dbReference type="Proteomes" id="UP000325313"/>
    </source>
</evidence>
<reference evidence="2 3" key="1">
    <citation type="submission" date="2019-05" db="EMBL/GenBank/DDBJ databases">
        <title>Emergence of the Ug99 lineage of the wheat stem rust pathogen through somatic hybridization.</title>
        <authorList>
            <person name="Li F."/>
            <person name="Upadhyaya N.M."/>
            <person name="Sperschneider J."/>
            <person name="Matny O."/>
            <person name="Nguyen-Phuc H."/>
            <person name="Mago R."/>
            <person name="Raley C."/>
            <person name="Miller M.E."/>
            <person name="Silverstein K.A.T."/>
            <person name="Henningsen E."/>
            <person name="Hirsch C.D."/>
            <person name="Visser B."/>
            <person name="Pretorius Z.A."/>
            <person name="Steffenson B.J."/>
            <person name="Schwessinger B."/>
            <person name="Dodds P.N."/>
            <person name="Figueroa M."/>
        </authorList>
    </citation>
    <scope>NUCLEOTIDE SEQUENCE [LARGE SCALE GENOMIC DNA]</scope>
    <source>
        <strain evidence="2 3">Ug99</strain>
    </source>
</reference>
<dbReference type="EMBL" id="VDEP01000002">
    <property type="protein sequence ID" value="KAA1138570.1"/>
    <property type="molecule type" value="Genomic_DNA"/>
</dbReference>
<proteinExistence type="predicted"/>
<comment type="caution">
    <text evidence="2">The sequence shown here is derived from an EMBL/GenBank/DDBJ whole genome shotgun (WGS) entry which is preliminary data.</text>
</comment>
<name>A0A5B0SL81_PUCGR</name>
<evidence type="ECO:0000256" key="1">
    <source>
        <dbReference type="SAM" id="MobiDB-lite"/>
    </source>
</evidence>